<dbReference type="HOGENOM" id="CLU_147326_0_0_6"/>
<dbReference type="AlphaFoldDB" id="R4YU48"/>
<feature type="transmembrane region" description="Helical" evidence="1">
    <location>
        <begin position="6"/>
        <end position="27"/>
    </location>
</feature>
<organism evidence="2 3">
    <name type="scientific">Oleispira antarctica RB-8</name>
    <dbReference type="NCBI Taxonomy" id="698738"/>
    <lineage>
        <taxon>Bacteria</taxon>
        <taxon>Pseudomonadati</taxon>
        <taxon>Pseudomonadota</taxon>
        <taxon>Gammaproteobacteria</taxon>
        <taxon>Oceanospirillales</taxon>
        <taxon>Oceanospirillaceae</taxon>
        <taxon>Oleispira</taxon>
    </lineage>
</organism>
<dbReference type="KEGG" id="oai:OLEAN_C21930"/>
<reference evidence="2 3" key="1">
    <citation type="journal article" date="2013" name="Nat. Commun.">
        <title>Genome sequence and functional genomic analysis of the oil-degrading bacterium Oleispira antarctica.</title>
        <authorList>
            <person name="Kube M."/>
            <person name="Chernikova T.N."/>
            <person name="Al-Ramahi Y."/>
            <person name="Beloqui A."/>
            <person name="Lopez-Cortez N."/>
            <person name="Guazzaroni M.E."/>
            <person name="Heipieper H.J."/>
            <person name="Klages S."/>
            <person name="Kotsyurbenko O.R."/>
            <person name="Langer I."/>
            <person name="Nechitaylo T.Y."/>
            <person name="Lunsdorf H."/>
            <person name="Fernandez M."/>
            <person name="Juarez S."/>
            <person name="Ciordia S."/>
            <person name="Singer A."/>
            <person name="Kagan O."/>
            <person name="Egorova O."/>
            <person name="Petit P.A."/>
            <person name="Stogios P."/>
            <person name="Kim Y."/>
            <person name="Tchigvintsev A."/>
            <person name="Flick R."/>
            <person name="Denaro R."/>
            <person name="Genovese M."/>
            <person name="Albar J.P."/>
            <person name="Reva O.N."/>
            <person name="Martinez-Gomariz M."/>
            <person name="Tran H."/>
            <person name="Ferrer M."/>
            <person name="Savchenko A."/>
            <person name="Yakunin A.F."/>
            <person name="Yakimov M.M."/>
            <person name="Golyshina O.V."/>
            <person name="Reinhardt R."/>
            <person name="Golyshin P.N."/>
        </authorList>
    </citation>
    <scope>NUCLEOTIDE SEQUENCE [LARGE SCALE GENOMIC DNA]</scope>
</reference>
<keyword evidence="3" id="KW-1185">Reference proteome</keyword>
<name>R4YU48_OLEAN</name>
<dbReference type="STRING" id="698738.OLEAN_C21930"/>
<dbReference type="EMBL" id="FO203512">
    <property type="protein sequence ID" value="CCK76369.1"/>
    <property type="molecule type" value="Genomic_DNA"/>
</dbReference>
<sequence>MKDSIFLTVMAGVSVFVVSQFILKLVLEPIVSFKESLGGISGFFLRYNARITNGNADPELQRDLRIVISEVMAKKEAIPFYRFFGFILGLPSEKKLLEGCRNLNFVWYEMNKDTASTPGQPNCIEISTHLNEVADLLKIRLDYREL</sequence>
<proteinExistence type="predicted"/>
<evidence type="ECO:0000313" key="3">
    <source>
        <dbReference type="Proteomes" id="UP000032749"/>
    </source>
</evidence>
<evidence type="ECO:0000313" key="2">
    <source>
        <dbReference type="EMBL" id="CCK76369.1"/>
    </source>
</evidence>
<keyword evidence="1" id="KW-1133">Transmembrane helix</keyword>
<gene>
    <name evidence="2" type="ORF">OLEAN_C21930</name>
</gene>
<dbReference type="Proteomes" id="UP000032749">
    <property type="component" value="Chromosome"/>
</dbReference>
<protein>
    <submittedName>
        <fullName evidence="2">Uncharacterized protein</fullName>
    </submittedName>
</protein>
<evidence type="ECO:0000256" key="1">
    <source>
        <dbReference type="SAM" id="Phobius"/>
    </source>
</evidence>
<accession>R4YU48</accession>
<keyword evidence="1" id="KW-0472">Membrane</keyword>
<keyword evidence="1" id="KW-0812">Transmembrane</keyword>